<reference evidence="2 3" key="1">
    <citation type="submission" date="2019-12" db="EMBL/GenBank/DDBJ databases">
        <title>The draft genomic sequence of strain Chitinophaga oryziterrae JCM 16595.</title>
        <authorList>
            <person name="Zhang X."/>
        </authorList>
    </citation>
    <scope>NUCLEOTIDE SEQUENCE [LARGE SCALE GENOMIC DNA]</scope>
    <source>
        <strain evidence="2 3">JCM 16595</strain>
    </source>
</reference>
<protein>
    <submittedName>
        <fullName evidence="2">Uncharacterized protein</fullName>
    </submittedName>
</protein>
<sequence>MPLKSYLLPVLALLVITFTACKKKNSNSGDPAPQEEGLSVTLVNVTEGQYTAAPGSTYTFQVKVNSAMPTQGVSVVVTAITDPGGILIPQNLIAPSTNGTIDVNLTGLEPIRTVKVTVVITSVGKSNNTVTKTFWITNKAAE</sequence>
<feature type="signal peptide" evidence="1">
    <location>
        <begin position="1"/>
        <end position="22"/>
    </location>
</feature>
<keyword evidence="3" id="KW-1185">Reference proteome</keyword>
<keyword evidence="1" id="KW-0732">Signal</keyword>
<dbReference type="Proteomes" id="UP000468388">
    <property type="component" value="Unassembled WGS sequence"/>
</dbReference>
<accession>A0A6N8JGL9</accession>
<dbReference type="EMBL" id="WRXO01000010">
    <property type="protein sequence ID" value="MVT44104.1"/>
    <property type="molecule type" value="Genomic_DNA"/>
</dbReference>
<dbReference type="RefSeq" id="WP_157302913.1">
    <property type="nucleotide sequence ID" value="NZ_BAAAZB010000021.1"/>
</dbReference>
<name>A0A6N8JGL9_9BACT</name>
<proteinExistence type="predicted"/>
<dbReference type="AlphaFoldDB" id="A0A6N8JGL9"/>
<feature type="chain" id="PRO_5026796204" evidence="1">
    <location>
        <begin position="23"/>
        <end position="142"/>
    </location>
</feature>
<comment type="caution">
    <text evidence="2">The sequence shown here is derived from an EMBL/GenBank/DDBJ whole genome shotgun (WGS) entry which is preliminary data.</text>
</comment>
<evidence type="ECO:0000256" key="1">
    <source>
        <dbReference type="SAM" id="SignalP"/>
    </source>
</evidence>
<gene>
    <name evidence="2" type="ORF">GO495_26150</name>
</gene>
<dbReference type="PROSITE" id="PS51257">
    <property type="entry name" value="PROKAR_LIPOPROTEIN"/>
    <property type="match status" value="1"/>
</dbReference>
<evidence type="ECO:0000313" key="2">
    <source>
        <dbReference type="EMBL" id="MVT44104.1"/>
    </source>
</evidence>
<dbReference type="OrthoDB" id="673157at2"/>
<evidence type="ECO:0000313" key="3">
    <source>
        <dbReference type="Proteomes" id="UP000468388"/>
    </source>
</evidence>
<organism evidence="2 3">
    <name type="scientific">Chitinophaga oryziterrae</name>
    <dbReference type="NCBI Taxonomy" id="1031224"/>
    <lineage>
        <taxon>Bacteria</taxon>
        <taxon>Pseudomonadati</taxon>
        <taxon>Bacteroidota</taxon>
        <taxon>Chitinophagia</taxon>
        <taxon>Chitinophagales</taxon>
        <taxon>Chitinophagaceae</taxon>
        <taxon>Chitinophaga</taxon>
    </lineage>
</organism>